<evidence type="ECO:0000259" key="2">
    <source>
        <dbReference type="Pfam" id="PF02311"/>
    </source>
</evidence>
<dbReference type="InterPro" id="IPR014710">
    <property type="entry name" value="RmlC-like_jellyroll"/>
</dbReference>
<dbReference type="AlphaFoldDB" id="A0A2T0G1S7"/>
<protein>
    <submittedName>
        <fullName evidence="3">Cupin</fullName>
    </submittedName>
</protein>
<accession>A0A2T0G1S7</accession>
<dbReference type="GO" id="GO:0006355">
    <property type="term" value="P:regulation of DNA-templated transcription"/>
    <property type="evidence" value="ECO:0007669"/>
    <property type="project" value="InterPro"/>
</dbReference>
<dbReference type="RefSeq" id="WP_106384488.1">
    <property type="nucleotide sequence ID" value="NZ_CP069892.1"/>
</dbReference>
<comment type="caution">
    <text evidence="3">The sequence shown here is derived from an EMBL/GenBank/DDBJ whole genome shotgun (WGS) entry which is preliminary data.</text>
</comment>
<evidence type="ECO:0000256" key="1">
    <source>
        <dbReference type="ARBA" id="ARBA00023125"/>
    </source>
</evidence>
<dbReference type="EMBL" id="PVSZ01000013">
    <property type="protein sequence ID" value="PRT70029.1"/>
    <property type="molecule type" value="Genomic_DNA"/>
</dbReference>
<evidence type="ECO:0000313" key="3">
    <source>
        <dbReference type="EMBL" id="PRT70029.1"/>
    </source>
</evidence>
<dbReference type="Proteomes" id="UP000238573">
    <property type="component" value="Unassembled WGS sequence"/>
</dbReference>
<reference evidence="3 4" key="1">
    <citation type="journal article" date="1993" name="J. Dent. Res.">
        <title>The isolation and characterization of milleri group streptococci from dental periapical abscesses.</title>
        <authorList>
            <person name="Fisher L.E."/>
            <person name="Russell R.R."/>
        </authorList>
    </citation>
    <scope>NUCLEOTIDE SEQUENCE [LARGE SCALE GENOMIC DNA]</scope>
    <source>
        <strain evidence="3 4">OUP21</strain>
    </source>
</reference>
<dbReference type="Gene3D" id="2.60.120.10">
    <property type="entry name" value="Jelly Rolls"/>
    <property type="match status" value="1"/>
</dbReference>
<dbReference type="InterPro" id="IPR003313">
    <property type="entry name" value="AraC-bd"/>
</dbReference>
<feature type="domain" description="AraC-type arabinose-binding/dimerisation" evidence="2">
    <location>
        <begin position="35"/>
        <end position="81"/>
    </location>
</feature>
<name>A0A2T0G1S7_STRAP</name>
<dbReference type="InterPro" id="IPR011051">
    <property type="entry name" value="RmlC_Cupin_sf"/>
</dbReference>
<organism evidence="3 4">
    <name type="scientific">Streptococcus anginosus</name>
    <dbReference type="NCBI Taxonomy" id="1328"/>
    <lineage>
        <taxon>Bacteria</taxon>
        <taxon>Bacillati</taxon>
        <taxon>Bacillota</taxon>
        <taxon>Bacilli</taxon>
        <taxon>Lactobacillales</taxon>
        <taxon>Streptococcaceae</taxon>
        <taxon>Streptococcus</taxon>
        <taxon>Streptococcus anginosus group</taxon>
    </lineage>
</organism>
<evidence type="ECO:0000313" key="4">
    <source>
        <dbReference type="Proteomes" id="UP000238573"/>
    </source>
</evidence>
<dbReference type="GO" id="GO:0003677">
    <property type="term" value="F:DNA binding"/>
    <property type="evidence" value="ECO:0007669"/>
    <property type="project" value="UniProtKB-KW"/>
</dbReference>
<proteinExistence type="predicted"/>
<sequence>MKIYTMNPTIDVVETPVEETNRIIRHLHLEEGKIIPEHKADALVTVVCLEGKVDFTASGQTVQLVPGSFLTMEPNELHSLYGVKDSHVLVIQQLKY</sequence>
<gene>
    <name evidence="3" type="ORF">C6A27_07035</name>
</gene>
<dbReference type="Pfam" id="PF02311">
    <property type="entry name" value="AraC_binding"/>
    <property type="match status" value="1"/>
</dbReference>
<dbReference type="SUPFAM" id="SSF51182">
    <property type="entry name" value="RmlC-like cupins"/>
    <property type="match status" value="1"/>
</dbReference>
<keyword evidence="1" id="KW-0238">DNA-binding</keyword>